<keyword evidence="6" id="KW-0997">Cell inner membrane</keyword>
<dbReference type="Pfam" id="PF04205">
    <property type="entry name" value="FMN_bind"/>
    <property type="match status" value="1"/>
</dbReference>
<comment type="caution">
    <text evidence="9">The sequence shown here is derived from an EMBL/GenBank/DDBJ whole genome shotgun (WGS) entry which is preliminary data.</text>
</comment>
<keyword evidence="6 7" id="KW-0472">Membrane</keyword>
<evidence type="ECO:0000256" key="6">
    <source>
        <dbReference type="HAMAP-Rule" id="MF_00479"/>
    </source>
</evidence>
<dbReference type="EC" id="7.-.-.-" evidence="6"/>
<sequence>MSTPALPIVAPQTPTRAMLLALGLVAAICGLIIVVAYEGSLSSVKENRRVAMERAIHKVLPGAAKTLAYVALPNGNISLAADADAAANGVPFHAAFDASGQLMGIAAEGSAKGYAGNVRIMFGYSPQCNCVVGFSVVSMQETPGIGDKILKDANFLANFKALDVRLAADMKALANEVKTVKHGTKTQAWQIDAISGATVTSRAVGRAINDAAQALLPMLVPHIDKIGPSK</sequence>
<keyword evidence="4 6" id="KW-0288">FMN</keyword>
<keyword evidence="5 6" id="KW-0249">Electron transport</keyword>
<protein>
    <recommendedName>
        <fullName evidence="6">Ion-translocating oxidoreductase complex subunit G</fullName>
        <ecNumber evidence="6">7.-.-.-</ecNumber>
    </recommendedName>
    <alternativeName>
        <fullName evidence="6">Rnf electron transport complex subunit G</fullName>
    </alternativeName>
</protein>
<evidence type="ECO:0000256" key="7">
    <source>
        <dbReference type="SAM" id="Phobius"/>
    </source>
</evidence>
<evidence type="ECO:0000313" key="10">
    <source>
        <dbReference type="Proteomes" id="UP000192505"/>
    </source>
</evidence>
<keyword evidence="1 6" id="KW-0813">Transport</keyword>
<dbReference type="InterPro" id="IPR010209">
    <property type="entry name" value="Ion_transpt_RnfG/RsxG"/>
</dbReference>
<keyword evidence="6 7" id="KW-1133">Transmembrane helix</keyword>
<keyword evidence="6" id="KW-1278">Translocase</keyword>
<comment type="subunit">
    <text evidence="6">The complex is composed of six subunits: RnfA, RnfB, RnfC, RnfD, RnfE and RnfG.</text>
</comment>
<dbReference type="PANTHER" id="PTHR36118">
    <property type="entry name" value="ION-TRANSLOCATING OXIDOREDUCTASE COMPLEX SUBUNIT G"/>
    <property type="match status" value="1"/>
</dbReference>
<comment type="similarity">
    <text evidence="6">Belongs to the RnfG family.</text>
</comment>
<dbReference type="NCBIfam" id="TIGR01947">
    <property type="entry name" value="rnfG"/>
    <property type="match status" value="1"/>
</dbReference>
<dbReference type="GO" id="GO:0009055">
    <property type="term" value="F:electron transfer activity"/>
    <property type="evidence" value="ECO:0007669"/>
    <property type="project" value="InterPro"/>
</dbReference>
<dbReference type="InterPro" id="IPR007329">
    <property type="entry name" value="FMN-bd"/>
</dbReference>
<dbReference type="SMART" id="SM00900">
    <property type="entry name" value="FMN_bind"/>
    <property type="match status" value="1"/>
</dbReference>
<gene>
    <name evidence="6" type="primary">rnfG</name>
    <name evidence="9" type="ORF">BWK72_18400</name>
</gene>
<dbReference type="AlphaFoldDB" id="A0A1W9KPY3"/>
<evidence type="ECO:0000313" key="9">
    <source>
        <dbReference type="EMBL" id="OQW86224.1"/>
    </source>
</evidence>
<dbReference type="GO" id="GO:0010181">
    <property type="term" value="F:FMN binding"/>
    <property type="evidence" value="ECO:0007669"/>
    <property type="project" value="InterPro"/>
</dbReference>
<comment type="cofactor">
    <cofactor evidence="6">
        <name>FMN</name>
        <dbReference type="ChEBI" id="CHEBI:58210"/>
    </cofactor>
</comment>
<feature type="modified residue" description="FMN phosphoryl threonine" evidence="6">
    <location>
        <position position="198"/>
    </location>
</feature>
<organism evidence="9 10">
    <name type="scientific">Rhodoferax ferrireducens</name>
    <dbReference type="NCBI Taxonomy" id="192843"/>
    <lineage>
        <taxon>Bacteria</taxon>
        <taxon>Pseudomonadati</taxon>
        <taxon>Pseudomonadota</taxon>
        <taxon>Betaproteobacteria</taxon>
        <taxon>Burkholderiales</taxon>
        <taxon>Comamonadaceae</taxon>
        <taxon>Rhodoferax</taxon>
    </lineage>
</organism>
<keyword evidence="6 7" id="KW-0812">Transmembrane</keyword>
<evidence type="ECO:0000256" key="5">
    <source>
        <dbReference type="ARBA" id="ARBA00022982"/>
    </source>
</evidence>
<dbReference type="PIRSF" id="PIRSF006091">
    <property type="entry name" value="E_trnsport_RnfG"/>
    <property type="match status" value="1"/>
</dbReference>
<dbReference type="EMBL" id="MTEI01000020">
    <property type="protein sequence ID" value="OQW86224.1"/>
    <property type="molecule type" value="Genomic_DNA"/>
</dbReference>
<reference evidence="9 10" key="1">
    <citation type="submission" date="2017-01" db="EMBL/GenBank/DDBJ databases">
        <title>Novel large sulfur bacteria in the metagenomes of groundwater-fed chemosynthetic microbial mats in the Lake Huron basin.</title>
        <authorList>
            <person name="Sharrar A.M."/>
            <person name="Flood B.E."/>
            <person name="Bailey J.V."/>
            <person name="Jones D.S."/>
            <person name="Biddanda B."/>
            <person name="Ruberg S.A."/>
            <person name="Marcus D.N."/>
            <person name="Dick G.J."/>
        </authorList>
    </citation>
    <scope>NUCLEOTIDE SEQUENCE [LARGE SCALE GENOMIC DNA]</scope>
    <source>
        <strain evidence="9">A7</strain>
    </source>
</reference>
<accession>A0A1W9KPY3</accession>
<evidence type="ECO:0000259" key="8">
    <source>
        <dbReference type="SMART" id="SM00900"/>
    </source>
</evidence>
<evidence type="ECO:0000256" key="2">
    <source>
        <dbReference type="ARBA" id="ARBA00022553"/>
    </source>
</evidence>
<dbReference type="GO" id="GO:0022900">
    <property type="term" value="P:electron transport chain"/>
    <property type="evidence" value="ECO:0007669"/>
    <property type="project" value="UniProtKB-UniRule"/>
</dbReference>
<feature type="transmembrane region" description="Helical" evidence="7">
    <location>
        <begin position="20"/>
        <end position="39"/>
    </location>
</feature>
<evidence type="ECO:0000256" key="1">
    <source>
        <dbReference type="ARBA" id="ARBA00022448"/>
    </source>
</evidence>
<dbReference type="Proteomes" id="UP000192505">
    <property type="component" value="Unassembled WGS sequence"/>
</dbReference>
<dbReference type="PANTHER" id="PTHR36118:SF1">
    <property type="entry name" value="ION-TRANSLOCATING OXIDOREDUCTASE COMPLEX SUBUNIT G"/>
    <property type="match status" value="1"/>
</dbReference>
<evidence type="ECO:0000256" key="4">
    <source>
        <dbReference type="ARBA" id="ARBA00022643"/>
    </source>
</evidence>
<keyword evidence="3 6" id="KW-0285">Flavoprotein</keyword>
<name>A0A1W9KPY3_9BURK</name>
<comment type="subcellular location">
    <subcellularLocation>
        <location evidence="6">Cell inner membrane</location>
        <topology evidence="6">Single-pass membrane protein</topology>
    </subcellularLocation>
</comment>
<dbReference type="HAMAP" id="MF_00479">
    <property type="entry name" value="RsxG_RnfG"/>
    <property type="match status" value="1"/>
</dbReference>
<comment type="function">
    <text evidence="6">Part of a membrane-bound complex that couples electron transfer with translocation of ions across the membrane.</text>
</comment>
<keyword evidence="6" id="KW-1003">Cell membrane</keyword>
<keyword evidence="2 6" id="KW-0597">Phosphoprotein</keyword>
<proteinExistence type="inferred from homology"/>
<feature type="domain" description="FMN-binding" evidence="8">
    <location>
        <begin position="113"/>
        <end position="215"/>
    </location>
</feature>
<dbReference type="GO" id="GO:0005886">
    <property type="term" value="C:plasma membrane"/>
    <property type="evidence" value="ECO:0007669"/>
    <property type="project" value="UniProtKB-SubCell"/>
</dbReference>
<evidence type="ECO:0000256" key="3">
    <source>
        <dbReference type="ARBA" id="ARBA00022630"/>
    </source>
</evidence>